<organism evidence="8 9">
    <name type="scientific">Chrysochloris asiatica</name>
    <name type="common">Cape golden mole</name>
    <dbReference type="NCBI Taxonomy" id="185453"/>
    <lineage>
        <taxon>Eukaryota</taxon>
        <taxon>Metazoa</taxon>
        <taxon>Chordata</taxon>
        <taxon>Craniata</taxon>
        <taxon>Vertebrata</taxon>
        <taxon>Euteleostomi</taxon>
        <taxon>Mammalia</taxon>
        <taxon>Eutheria</taxon>
        <taxon>Afrotheria</taxon>
        <taxon>Chrysochloridae</taxon>
        <taxon>Chrysochlorinae</taxon>
        <taxon>Chrysochloris</taxon>
    </lineage>
</organism>
<evidence type="ECO:0000256" key="3">
    <source>
        <dbReference type="ARBA" id="ARBA00022989"/>
    </source>
</evidence>
<sequence length="318" mass="35060">MVGKENQKKMNAEIERMKIKGNFSNDSPAPSPLLNPPGISGSLLSVYCNTVVIIFNMMIPESSACLGYCVMFLLLKALTLTSGKLMVTSLTGQSIATVSGQAELSCQLSPPQSAEHMEVLWFRGDHSKTVHLYRGGYETKEDTSPEYMGRTELLKEAFGEGKVTLRIHNISIYDDGQYQCSFKDSGFYGVANMNLSVIAQGVKTQIQVQNSGIGVVMVVCDSGGWYPKPNVEWRDQKGERIPHSSTSYSQDKAGFFHMTTTLLGNNSLVNLTCYISNPLTGEGRRTNIILEDMKGEGPRSTEKDYALCVRIYTYLPSP</sequence>
<keyword evidence="6" id="KW-0393">Immunoglobulin domain</keyword>
<evidence type="ECO:0000256" key="6">
    <source>
        <dbReference type="ARBA" id="ARBA00023319"/>
    </source>
</evidence>
<evidence type="ECO:0000256" key="5">
    <source>
        <dbReference type="ARBA" id="ARBA00023157"/>
    </source>
</evidence>
<dbReference type="InterPro" id="IPR050504">
    <property type="entry name" value="IgSF_BTN/MOG"/>
</dbReference>
<evidence type="ECO:0000259" key="7">
    <source>
        <dbReference type="PROSITE" id="PS50835"/>
    </source>
</evidence>
<keyword evidence="2" id="KW-0812">Transmembrane</keyword>
<dbReference type="GO" id="GO:0009897">
    <property type="term" value="C:external side of plasma membrane"/>
    <property type="evidence" value="ECO:0007669"/>
    <property type="project" value="TreeGrafter"/>
</dbReference>
<dbReference type="SUPFAM" id="SSF48726">
    <property type="entry name" value="Immunoglobulin"/>
    <property type="match status" value="2"/>
</dbReference>
<evidence type="ECO:0000313" key="8">
    <source>
        <dbReference type="Proteomes" id="UP000504623"/>
    </source>
</evidence>
<feature type="domain" description="Ig-like" evidence="7">
    <location>
        <begin position="92"/>
        <end position="196"/>
    </location>
</feature>
<keyword evidence="4" id="KW-0472">Membrane</keyword>
<dbReference type="PANTHER" id="PTHR24100">
    <property type="entry name" value="BUTYROPHILIN"/>
    <property type="match status" value="1"/>
</dbReference>
<dbReference type="Pfam" id="PF07686">
    <property type="entry name" value="V-set"/>
    <property type="match status" value="1"/>
</dbReference>
<dbReference type="Gene3D" id="2.60.40.10">
    <property type="entry name" value="Immunoglobulins"/>
    <property type="match status" value="2"/>
</dbReference>
<dbReference type="RefSeq" id="XP_006839918.1">
    <property type="nucleotide sequence ID" value="XM_006839855.1"/>
</dbReference>
<dbReference type="GeneID" id="102826461"/>
<comment type="subcellular location">
    <subcellularLocation>
        <location evidence="1">Membrane</location>
    </subcellularLocation>
</comment>
<evidence type="ECO:0000313" key="9">
    <source>
        <dbReference type="RefSeq" id="XP_006839918.1"/>
    </source>
</evidence>
<dbReference type="InterPro" id="IPR053896">
    <property type="entry name" value="BTN3A2-like_Ig-C"/>
</dbReference>
<dbReference type="GO" id="GO:0050852">
    <property type="term" value="P:T cell receptor signaling pathway"/>
    <property type="evidence" value="ECO:0007669"/>
    <property type="project" value="TreeGrafter"/>
</dbReference>
<evidence type="ECO:0000256" key="2">
    <source>
        <dbReference type="ARBA" id="ARBA00022692"/>
    </source>
</evidence>
<dbReference type="InterPro" id="IPR003599">
    <property type="entry name" value="Ig_sub"/>
</dbReference>
<keyword evidence="8" id="KW-1185">Reference proteome</keyword>
<dbReference type="SMART" id="SM00409">
    <property type="entry name" value="IG"/>
    <property type="match status" value="1"/>
</dbReference>
<dbReference type="Proteomes" id="UP000504623">
    <property type="component" value="Unplaced"/>
</dbReference>
<keyword evidence="5" id="KW-1015">Disulfide bond</keyword>
<evidence type="ECO:0000256" key="4">
    <source>
        <dbReference type="ARBA" id="ARBA00023136"/>
    </source>
</evidence>
<keyword evidence="3" id="KW-1133">Transmembrane helix</keyword>
<dbReference type="FunFam" id="2.60.40.10:FF:000088">
    <property type="entry name" value="Butyrophilin subfamily 1 member A1"/>
    <property type="match status" value="1"/>
</dbReference>
<dbReference type="Pfam" id="PF22705">
    <property type="entry name" value="C2-set_3"/>
    <property type="match status" value="1"/>
</dbReference>
<evidence type="ECO:0000256" key="1">
    <source>
        <dbReference type="ARBA" id="ARBA00004370"/>
    </source>
</evidence>
<dbReference type="InterPro" id="IPR013106">
    <property type="entry name" value="Ig_V-set"/>
</dbReference>
<dbReference type="SMART" id="SM00406">
    <property type="entry name" value="IGv"/>
    <property type="match status" value="1"/>
</dbReference>
<gene>
    <name evidence="9" type="primary">LOC102826461</name>
</gene>
<dbReference type="GO" id="GO:0001817">
    <property type="term" value="P:regulation of cytokine production"/>
    <property type="evidence" value="ECO:0007669"/>
    <property type="project" value="TreeGrafter"/>
</dbReference>
<dbReference type="InterPro" id="IPR007110">
    <property type="entry name" value="Ig-like_dom"/>
</dbReference>
<proteinExistence type="predicted"/>
<dbReference type="PROSITE" id="PS50835">
    <property type="entry name" value="IG_LIKE"/>
    <property type="match status" value="1"/>
</dbReference>
<dbReference type="FunFam" id="2.60.40.10:FF:000183">
    <property type="entry name" value="Myelin-oligodendrocyte glycoprotein"/>
    <property type="match status" value="1"/>
</dbReference>
<accession>A0A9B0TDV2</accession>
<dbReference type="InterPro" id="IPR036179">
    <property type="entry name" value="Ig-like_dom_sf"/>
</dbReference>
<dbReference type="GO" id="GO:0005102">
    <property type="term" value="F:signaling receptor binding"/>
    <property type="evidence" value="ECO:0007669"/>
    <property type="project" value="TreeGrafter"/>
</dbReference>
<dbReference type="InterPro" id="IPR013783">
    <property type="entry name" value="Ig-like_fold"/>
</dbReference>
<dbReference type="OrthoDB" id="9049620at2759"/>
<protein>
    <submittedName>
        <fullName evidence="9">Selection and upkeep of intraepithelial T-cells protein 8-like</fullName>
    </submittedName>
</protein>
<dbReference type="PANTHER" id="PTHR24100:SF51">
    <property type="entry name" value="SELECTION AND UPKEEP OF INTRAEPITHELIAL T-CELLS PROTEIN 7-RELATED"/>
    <property type="match status" value="1"/>
</dbReference>
<name>A0A9B0TDV2_CHRAS</name>
<dbReference type="AlphaFoldDB" id="A0A9B0TDV2"/>
<reference evidence="9" key="1">
    <citation type="submission" date="2025-08" db="UniProtKB">
        <authorList>
            <consortium name="RefSeq"/>
        </authorList>
    </citation>
    <scope>IDENTIFICATION</scope>
    <source>
        <tissue evidence="9">Spleen</tissue>
    </source>
</reference>